<evidence type="ECO:0000313" key="2">
    <source>
        <dbReference type="Proteomes" id="UP000887159"/>
    </source>
</evidence>
<proteinExistence type="predicted"/>
<protein>
    <submittedName>
        <fullName evidence="1">Uncharacterized protein</fullName>
    </submittedName>
</protein>
<keyword evidence="2" id="KW-1185">Reference proteome</keyword>
<sequence>MNTRAPLHSQVLGSKSNYVLGVSQTLVPPRTPAPLQCGGCQGVRYANAEEAHMCMCVTFSSPPILQSKEDDGAKLVQIAFKITMTVEVIL</sequence>
<gene>
    <name evidence="1" type="ORF">TNCV_4594191</name>
</gene>
<name>A0A8X7BKH6_TRICX</name>
<dbReference type="EMBL" id="BMAU01021418">
    <property type="protein sequence ID" value="GFY33707.1"/>
    <property type="molecule type" value="Genomic_DNA"/>
</dbReference>
<organism evidence="1 2">
    <name type="scientific">Trichonephila clavipes</name>
    <name type="common">Golden silk orbweaver</name>
    <name type="synonym">Nephila clavipes</name>
    <dbReference type="NCBI Taxonomy" id="2585209"/>
    <lineage>
        <taxon>Eukaryota</taxon>
        <taxon>Metazoa</taxon>
        <taxon>Ecdysozoa</taxon>
        <taxon>Arthropoda</taxon>
        <taxon>Chelicerata</taxon>
        <taxon>Arachnida</taxon>
        <taxon>Araneae</taxon>
        <taxon>Araneomorphae</taxon>
        <taxon>Entelegynae</taxon>
        <taxon>Araneoidea</taxon>
        <taxon>Nephilidae</taxon>
        <taxon>Trichonephila</taxon>
    </lineage>
</organism>
<reference evidence="1" key="1">
    <citation type="submission" date="2020-08" db="EMBL/GenBank/DDBJ databases">
        <title>Multicomponent nature underlies the extraordinary mechanical properties of spider dragline silk.</title>
        <authorList>
            <person name="Kono N."/>
            <person name="Nakamura H."/>
            <person name="Mori M."/>
            <person name="Yoshida Y."/>
            <person name="Ohtoshi R."/>
            <person name="Malay A.D."/>
            <person name="Moran D.A.P."/>
            <person name="Tomita M."/>
            <person name="Numata K."/>
            <person name="Arakawa K."/>
        </authorList>
    </citation>
    <scope>NUCLEOTIDE SEQUENCE</scope>
</reference>
<dbReference type="Proteomes" id="UP000887159">
    <property type="component" value="Unassembled WGS sequence"/>
</dbReference>
<comment type="caution">
    <text evidence="1">The sequence shown here is derived from an EMBL/GenBank/DDBJ whole genome shotgun (WGS) entry which is preliminary data.</text>
</comment>
<dbReference type="AlphaFoldDB" id="A0A8X7BKH6"/>
<evidence type="ECO:0000313" key="1">
    <source>
        <dbReference type="EMBL" id="GFY33707.1"/>
    </source>
</evidence>
<accession>A0A8X7BKH6</accession>